<accession>A0A098BND7</accession>
<dbReference type="EMBL" id="CCSD01000081">
    <property type="protein sequence ID" value="CDZ90249.1"/>
    <property type="molecule type" value="Genomic_DNA"/>
</dbReference>
<dbReference type="InterPro" id="IPR027417">
    <property type="entry name" value="P-loop_NTPase"/>
</dbReference>
<evidence type="ECO:0000313" key="4">
    <source>
        <dbReference type="Proteomes" id="UP000042997"/>
    </source>
</evidence>
<dbReference type="Proteomes" id="UP000042997">
    <property type="component" value="Unassembled WGS sequence"/>
</dbReference>
<feature type="region of interest" description="Disordered" evidence="1">
    <location>
        <begin position="191"/>
        <end position="296"/>
    </location>
</feature>
<sequence>MTRTPRNPGPDVDGAQADHFLGLPGAHIVATDALMLTRDNLADVIEAKAMMCVHGDAGVGKTLSVNASLRELAADTVCRVQFLARPTPRDIRHTLFDALGVAGTPPLRPIEFDQTLKNVLSERFRVLVCDEAQWMSRECFSVLAAPVGRPAHRHRDRVRRRRRLLPGALPRTDAVEPGVCVAGVPAHDPRAGAAGDSGVPPGVGAHRSGRPLLRRRARRARQLPVLGQAHRAHRPRARASRPRPGRPRGAGLGVREDVRPQRVTARSRPPAVPPNTAPPPTTPRSPCCSTGTTMHT</sequence>
<feature type="compositionally biased region" description="Basic residues" evidence="1">
    <location>
        <begin position="207"/>
        <end position="221"/>
    </location>
</feature>
<feature type="compositionally biased region" description="Low complexity" evidence="1">
    <location>
        <begin position="284"/>
        <end position="296"/>
    </location>
</feature>
<dbReference type="AlphaFoldDB" id="A0A098BND7"/>
<reference evidence="3 4" key="1">
    <citation type="journal article" date="2014" name="Genome Announc.">
        <title>Draft Genome Sequence of Propane- and Butane-Oxidizing Actinobacterium Rhodococcus ruber IEGM 231.</title>
        <authorList>
            <person name="Ivshina I.B."/>
            <person name="Kuyukina M.S."/>
            <person name="Krivoruchko A.V."/>
            <person name="Barbe V."/>
            <person name="Fischer C."/>
        </authorList>
    </citation>
    <scope>NUCLEOTIDE SEQUENCE [LARGE SCALE GENOMIC DNA]</scope>
</reference>
<organism evidence="3 4">
    <name type="scientific">Rhodococcus ruber</name>
    <dbReference type="NCBI Taxonomy" id="1830"/>
    <lineage>
        <taxon>Bacteria</taxon>
        <taxon>Bacillati</taxon>
        <taxon>Actinomycetota</taxon>
        <taxon>Actinomycetes</taxon>
        <taxon>Mycobacteriales</taxon>
        <taxon>Nocardiaceae</taxon>
        <taxon>Rhodococcus</taxon>
    </lineage>
</organism>
<feature type="domain" description="ORC1/DEAH AAA+ ATPase" evidence="2">
    <location>
        <begin position="47"/>
        <end position="142"/>
    </location>
</feature>
<name>A0A098BND7_9NOCA</name>
<dbReference type="Gene3D" id="3.40.50.300">
    <property type="entry name" value="P-loop containing nucleotide triphosphate hydrolases"/>
    <property type="match status" value="1"/>
</dbReference>
<dbReference type="Pfam" id="PF13401">
    <property type="entry name" value="AAA_22"/>
    <property type="match status" value="1"/>
</dbReference>
<feature type="compositionally biased region" description="Basic residues" evidence="1">
    <location>
        <begin position="230"/>
        <end position="246"/>
    </location>
</feature>
<proteinExistence type="predicted"/>
<dbReference type="SUPFAM" id="SSF52540">
    <property type="entry name" value="P-loop containing nucleoside triphosphate hydrolases"/>
    <property type="match status" value="1"/>
</dbReference>
<dbReference type="InterPro" id="IPR049945">
    <property type="entry name" value="AAA_22"/>
</dbReference>
<evidence type="ECO:0000259" key="2">
    <source>
        <dbReference type="Pfam" id="PF13401"/>
    </source>
</evidence>
<evidence type="ECO:0000256" key="1">
    <source>
        <dbReference type="SAM" id="MobiDB-lite"/>
    </source>
</evidence>
<feature type="compositionally biased region" description="Pro residues" evidence="1">
    <location>
        <begin position="270"/>
        <end position="283"/>
    </location>
</feature>
<gene>
    <name evidence="3" type="ORF">RHRU231_680018</name>
</gene>
<dbReference type="GO" id="GO:0016887">
    <property type="term" value="F:ATP hydrolysis activity"/>
    <property type="evidence" value="ECO:0007669"/>
    <property type="project" value="InterPro"/>
</dbReference>
<evidence type="ECO:0000313" key="3">
    <source>
        <dbReference type="EMBL" id="CDZ90249.1"/>
    </source>
</evidence>
<protein>
    <recommendedName>
        <fullName evidence="2">ORC1/DEAH AAA+ ATPase domain-containing protein</fullName>
    </recommendedName>
</protein>